<accession>A0A660S9E4</accession>
<evidence type="ECO:0000256" key="1">
    <source>
        <dbReference type="SAM" id="Phobius"/>
    </source>
</evidence>
<proteinExistence type="predicted"/>
<dbReference type="Proteomes" id="UP000282321">
    <property type="component" value="Unassembled WGS sequence"/>
</dbReference>
<dbReference type="EMBL" id="QNBC01000067">
    <property type="protein sequence ID" value="RKX65865.1"/>
    <property type="molecule type" value="Genomic_DNA"/>
</dbReference>
<gene>
    <name evidence="2" type="ORF">DRP44_05365</name>
</gene>
<organism evidence="2 3">
    <name type="scientific">candidate division TA06 bacterium</name>
    <dbReference type="NCBI Taxonomy" id="2250710"/>
    <lineage>
        <taxon>Bacteria</taxon>
        <taxon>Bacteria division TA06</taxon>
    </lineage>
</organism>
<sequence length="142" mass="17317">MKYKWTSHPVIENQVRTILLMLFLILIFVGVYFLYGFWWFLISFVFILSSLSSYFMKTEYTISENGVEVRSFLSHLKKDWQYYRSFYEDKNGIFLSPFLKHSRLENFRGLYLRFGLGDRDKIRTIIKEYVKTDLRESKEKQK</sequence>
<evidence type="ECO:0008006" key="4">
    <source>
        <dbReference type="Google" id="ProtNLM"/>
    </source>
</evidence>
<evidence type="ECO:0000313" key="3">
    <source>
        <dbReference type="Proteomes" id="UP000282321"/>
    </source>
</evidence>
<feature type="transmembrane region" description="Helical" evidence="1">
    <location>
        <begin position="20"/>
        <end position="48"/>
    </location>
</feature>
<protein>
    <recommendedName>
        <fullName evidence="4">DUF5673 domain-containing protein</fullName>
    </recommendedName>
</protein>
<keyword evidence="1" id="KW-0472">Membrane</keyword>
<reference evidence="2 3" key="1">
    <citation type="submission" date="2018-06" db="EMBL/GenBank/DDBJ databases">
        <title>Extensive metabolic versatility and redundancy in microbially diverse, dynamic hydrothermal sediments.</title>
        <authorList>
            <person name="Dombrowski N."/>
            <person name="Teske A."/>
            <person name="Baker B.J."/>
        </authorList>
    </citation>
    <scope>NUCLEOTIDE SEQUENCE [LARGE SCALE GENOMIC DNA]</scope>
    <source>
        <strain evidence="2">B35_G9</strain>
    </source>
</reference>
<keyword evidence="1" id="KW-0812">Transmembrane</keyword>
<keyword evidence="1" id="KW-1133">Transmembrane helix</keyword>
<dbReference type="AlphaFoldDB" id="A0A660S9E4"/>
<comment type="caution">
    <text evidence="2">The sequence shown here is derived from an EMBL/GenBank/DDBJ whole genome shotgun (WGS) entry which is preliminary data.</text>
</comment>
<name>A0A660S9E4_UNCT6</name>
<evidence type="ECO:0000313" key="2">
    <source>
        <dbReference type="EMBL" id="RKX65865.1"/>
    </source>
</evidence>